<organism evidence="1 2">
    <name type="scientific">Pomacea canaliculata</name>
    <name type="common">Golden apple snail</name>
    <dbReference type="NCBI Taxonomy" id="400727"/>
    <lineage>
        <taxon>Eukaryota</taxon>
        <taxon>Metazoa</taxon>
        <taxon>Spiralia</taxon>
        <taxon>Lophotrochozoa</taxon>
        <taxon>Mollusca</taxon>
        <taxon>Gastropoda</taxon>
        <taxon>Caenogastropoda</taxon>
        <taxon>Architaenioglossa</taxon>
        <taxon>Ampullarioidea</taxon>
        <taxon>Ampullariidae</taxon>
        <taxon>Pomacea</taxon>
    </lineage>
</organism>
<keyword evidence="2" id="KW-1185">Reference proteome</keyword>
<evidence type="ECO:0000313" key="1">
    <source>
        <dbReference type="EMBL" id="PVD25466.1"/>
    </source>
</evidence>
<evidence type="ECO:0000313" key="2">
    <source>
        <dbReference type="Proteomes" id="UP000245119"/>
    </source>
</evidence>
<reference evidence="1 2" key="1">
    <citation type="submission" date="2018-04" db="EMBL/GenBank/DDBJ databases">
        <title>The genome of golden apple snail Pomacea canaliculata provides insight into stress tolerance and invasive adaptation.</title>
        <authorList>
            <person name="Liu C."/>
            <person name="Liu B."/>
            <person name="Ren Y."/>
            <person name="Zhang Y."/>
            <person name="Wang H."/>
            <person name="Li S."/>
            <person name="Jiang F."/>
            <person name="Yin L."/>
            <person name="Zhang G."/>
            <person name="Qian W."/>
            <person name="Fan W."/>
        </authorList>
    </citation>
    <scope>NUCLEOTIDE SEQUENCE [LARGE SCALE GENOMIC DNA]</scope>
    <source>
        <strain evidence="1">SZHN2017</strain>
        <tissue evidence="1">Muscle</tissue>
    </source>
</reference>
<dbReference type="AlphaFoldDB" id="A0A2T7NWE0"/>
<name>A0A2T7NWE0_POMCA</name>
<dbReference type="Proteomes" id="UP000245119">
    <property type="component" value="Linkage Group LG8"/>
</dbReference>
<proteinExistence type="predicted"/>
<accession>A0A2T7NWE0</accession>
<protein>
    <submittedName>
        <fullName evidence="1">Uncharacterized protein</fullName>
    </submittedName>
</protein>
<dbReference type="OrthoDB" id="6131500at2759"/>
<gene>
    <name evidence="1" type="ORF">C0Q70_13122</name>
</gene>
<comment type="caution">
    <text evidence="1">The sequence shown here is derived from an EMBL/GenBank/DDBJ whole genome shotgun (WGS) entry which is preliminary data.</text>
</comment>
<dbReference type="EMBL" id="PZQS01000008">
    <property type="protein sequence ID" value="PVD25466.1"/>
    <property type="molecule type" value="Genomic_DNA"/>
</dbReference>
<sequence length="132" mass="15022">MDKARLKAQSLLDKLHVKYGMTPKSPVPLVPEPEHAEHALLDKEPEDRAHVGGENWYLVDSHSSKFRLPKTMLFLGREECDIIIQVRVYRYSIKQASRLECGIIQVSHRLVTLTTRLSVSFAAQSEPCVLLD</sequence>